<name>A0ABV8HKV2_9ACTN</name>
<keyword evidence="3" id="KW-1185">Reference proteome</keyword>
<dbReference type="CDD" id="cd00161">
    <property type="entry name" value="beta-trefoil_Ricin-like"/>
    <property type="match status" value="1"/>
</dbReference>
<evidence type="ECO:0000313" key="2">
    <source>
        <dbReference type="EMBL" id="MFC4030886.1"/>
    </source>
</evidence>
<evidence type="ECO:0000259" key="1">
    <source>
        <dbReference type="SMART" id="SM00458"/>
    </source>
</evidence>
<dbReference type="Proteomes" id="UP001595765">
    <property type="component" value="Unassembled WGS sequence"/>
</dbReference>
<dbReference type="PROSITE" id="PS50231">
    <property type="entry name" value="RICIN_B_LECTIN"/>
    <property type="match status" value="1"/>
</dbReference>
<evidence type="ECO:0000313" key="3">
    <source>
        <dbReference type="Proteomes" id="UP001595765"/>
    </source>
</evidence>
<comment type="caution">
    <text evidence="2">The sequence shown here is derived from an EMBL/GenBank/DDBJ whole genome shotgun (WGS) entry which is preliminary data.</text>
</comment>
<reference evidence="3" key="1">
    <citation type="journal article" date="2019" name="Int. J. Syst. Evol. Microbiol.">
        <title>The Global Catalogue of Microorganisms (GCM) 10K type strain sequencing project: providing services to taxonomists for standard genome sequencing and annotation.</title>
        <authorList>
            <consortium name="The Broad Institute Genomics Platform"/>
            <consortium name="The Broad Institute Genome Sequencing Center for Infectious Disease"/>
            <person name="Wu L."/>
            <person name="Ma J."/>
        </authorList>
    </citation>
    <scope>NUCLEOTIDE SEQUENCE [LARGE SCALE GENOMIC DNA]</scope>
    <source>
        <strain evidence="3">CGMCC 4.7237</strain>
    </source>
</reference>
<dbReference type="SMART" id="SM00458">
    <property type="entry name" value="RICIN"/>
    <property type="match status" value="1"/>
</dbReference>
<feature type="domain" description="Ricin B lectin" evidence="1">
    <location>
        <begin position="41"/>
        <end position="176"/>
    </location>
</feature>
<dbReference type="InterPro" id="IPR000772">
    <property type="entry name" value="Ricin_B_lectin"/>
</dbReference>
<sequence>MATRETQFNAEIGLFPFLKITATDVGALFKNRRRQGSSQPGPVMIVSVSSGLALDTAFHSSDGSHPHLWPPHGQPHQLWRLIASGHEGEVRIVSLSNGLFLDGRDGGDGSHTQMRGEEKNAAWQRWSLTAAPGNRSHYLVNAGTGRVLDSPHEAERGTWPVMWTKHDGENQRWLLTMPLAAPPDYSAPPHTF</sequence>
<gene>
    <name evidence="2" type="ORF">ACFO3J_05310</name>
</gene>
<dbReference type="Gene3D" id="2.80.10.50">
    <property type="match status" value="1"/>
</dbReference>
<dbReference type="EMBL" id="JBHSBB010000005">
    <property type="protein sequence ID" value="MFC4030886.1"/>
    <property type="molecule type" value="Genomic_DNA"/>
</dbReference>
<dbReference type="Pfam" id="PF00652">
    <property type="entry name" value="Ricin_B_lectin"/>
    <property type="match status" value="1"/>
</dbReference>
<protein>
    <submittedName>
        <fullName evidence="2">RICIN domain-containing protein</fullName>
    </submittedName>
</protein>
<dbReference type="RefSeq" id="WP_386426560.1">
    <property type="nucleotide sequence ID" value="NZ_JBHSBB010000005.1"/>
</dbReference>
<organism evidence="2 3">
    <name type="scientific">Streptomyces polygonati</name>
    <dbReference type="NCBI Taxonomy" id="1617087"/>
    <lineage>
        <taxon>Bacteria</taxon>
        <taxon>Bacillati</taxon>
        <taxon>Actinomycetota</taxon>
        <taxon>Actinomycetes</taxon>
        <taxon>Kitasatosporales</taxon>
        <taxon>Streptomycetaceae</taxon>
        <taxon>Streptomyces</taxon>
    </lineage>
</organism>
<dbReference type="InterPro" id="IPR035992">
    <property type="entry name" value="Ricin_B-like_lectins"/>
</dbReference>
<accession>A0ABV8HKV2</accession>
<dbReference type="SUPFAM" id="SSF50370">
    <property type="entry name" value="Ricin B-like lectins"/>
    <property type="match status" value="1"/>
</dbReference>
<proteinExistence type="predicted"/>